<dbReference type="EMBL" id="WMEY01000013">
    <property type="protein sequence ID" value="MYL66000.1"/>
    <property type="molecule type" value="Genomic_DNA"/>
</dbReference>
<reference evidence="1 2" key="1">
    <citation type="submission" date="2019-11" db="EMBL/GenBank/DDBJ databases">
        <title>Genome sequences of 17 halophilic strains isolated from different environments.</title>
        <authorList>
            <person name="Furrow R.E."/>
        </authorList>
    </citation>
    <scope>NUCLEOTIDE SEQUENCE [LARGE SCALE GENOMIC DNA]</scope>
    <source>
        <strain evidence="1 2">22506_14_FS</strain>
    </source>
</reference>
<dbReference type="Proteomes" id="UP000447833">
    <property type="component" value="Unassembled WGS sequence"/>
</dbReference>
<evidence type="ECO:0000313" key="1">
    <source>
        <dbReference type="EMBL" id="MYL66000.1"/>
    </source>
</evidence>
<sequence length="420" mass="47837">MGKRKWLALIVLLGAAFITFTVIGKDKSVSDDVLTVEKVEDIVPYFINTTPGLELAIQSGDYLPLKDMPLPDDFKINVDGVWYSRHKVYVFYHVDVSNSEFVLTRNREDLPKIDQLVMDDPSGEASILELVETEEGVLFEDHYYMKGTFQSVAPSETNEPLRNWNGALTTIVSGNRSVKVNVPVSYEYEKETKTTKRINETKRFDETTVSVSLWEEMASESRLILDIDSPFSTIPHMELMISTEEEEIAPLLVEKLNGGQYSASFPAGTKPEAILLDGLIGNFSKEVSFDVDPNQYEIYKQIKESTYTHQLDEQIVSIYGSDVVKETLFYNEDGVTFHLLVNSVASEAPYLNMKYKKQIKIEAVNEKGEIRNPNLLDSEKDRIVFMIDRGFYERSENIQVNITNLPVYVKTDWTINPPTE</sequence>
<organism evidence="1 2">
    <name type="scientific">Guptibacillus hwajinpoensis</name>
    <dbReference type="NCBI Taxonomy" id="208199"/>
    <lineage>
        <taxon>Bacteria</taxon>
        <taxon>Bacillati</taxon>
        <taxon>Bacillota</taxon>
        <taxon>Bacilli</taxon>
        <taxon>Bacillales</taxon>
        <taxon>Guptibacillaceae</taxon>
        <taxon>Guptibacillus</taxon>
    </lineage>
</organism>
<evidence type="ECO:0000313" key="2">
    <source>
        <dbReference type="Proteomes" id="UP000447833"/>
    </source>
</evidence>
<accession>A0A845F5A5</accession>
<protein>
    <submittedName>
        <fullName evidence="1">Uncharacterized protein</fullName>
    </submittedName>
</protein>
<dbReference type="AlphaFoldDB" id="A0A845F5A5"/>
<name>A0A845F5A5_9BACL</name>
<gene>
    <name evidence="1" type="ORF">GLW07_21920</name>
</gene>
<proteinExistence type="predicted"/>
<dbReference type="RefSeq" id="WP_160921681.1">
    <property type="nucleotide sequence ID" value="NZ_WMEY01000013.1"/>
</dbReference>
<comment type="caution">
    <text evidence="1">The sequence shown here is derived from an EMBL/GenBank/DDBJ whole genome shotgun (WGS) entry which is preliminary data.</text>
</comment>